<protein>
    <submittedName>
        <fullName evidence="1">Uncharacterized protein</fullName>
    </submittedName>
</protein>
<sequence length="153" mass="17131">MVSLHRLPQAAPPSSLFLFLFCNPVPTRFPRSGQRPPSRVDSFSGATGIRPNRPSVFTALHLPRRVLPLLRNPQSAVRPHRLQEPHRALPRSRVPSFSSCPCSTLCAPIQLLCPPFCCPGTAHCYPLANRRAVPPHLCTGQCQYHEYCCYYCL</sequence>
<reference evidence="1" key="2">
    <citation type="journal article" date="2015" name="Data Brief">
        <title>Shoot transcriptome of the giant reed, Arundo donax.</title>
        <authorList>
            <person name="Barrero R.A."/>
            <person name="Guerrero F.D."/>
            <person name="Moolhuijzen P."/>
            <person name="Goolsby J.A."/>
            <person name="Tidwell J."/>
            <person name="Bellgard S.E."/>
            <person name="Bellgard M.I."/>
        </authorList>
    </citation>
    <scope>NUCLEOTIDE SEQUENCE</scope>
    <source>
        <tissue evidence="1">Shoot tissue taken approximately 20 cm above the soil surface</tissue>
    </source>
</reference>
<reference evidence="1" key="1">
    <citation type="submission" date="2014-09" db="EMBL/GenBank/DDBJ databases">
        <authorList>
            <person name="Magalhaes I.L.F."/>
            <person name="Oliveira U."/>
            <person name="Santos F.R."/>
            <person name="Vidigal T.H.D.A."/>
            <person name="Brescovit A.D."/>
            <person name="Santos A.J."/>
        </authorList>
    </citation>
    <scope>NUCLEOTIDE SEQUENCE</scope>
    <source>
        <tissue evidence="1">Shoot tissue taken approximately 20 cm above the soil surface</tissue>
    </source>
</reference>
<evidence type="ECO:0000313" key="1">
    <source>
        <dbReference type="EMBL" id="JAD33282.1"/>
    </source>
</evidence>
<dbReference type="AlphaFoldDB" id="A0A0A8ZEH2"/>
<name>A0A0A8ZEH2_ARUDO</name>
<proteinExistence type="predicted"/>
<organism evidence="1">
    <name type="scientific">Arundo donax</name>
    <name type="common">Giant reed</name>
    <name type="synonym">Donax arundinaceus</name>
    <dbReference type="NCBI Taxonomy" id="35708"/>
    <lineage>
        <taxon>Eukaryota</taxon>
        <taxon>Viridiplantae</taxon>
        <taxon>Streptophyta</taxon>
        <taxon>Embryophyta</taxon>
        <taxon>Tracheophyta</taxon>
        <taxon>Spermatophyta</taxon>
        <taxon>Magnoliopsida</taxon>
        <taxon>Liliopsida</taxon>
        <taxon>Poales</taxon>
        <taxon>Poaceae</taxon>
        <taxon>PACMAD clade</taxon>
        <taxon>Arundinoideae</taxon>
        <taxon>Arundineae</taxon>
        <taxon>Arundo</taxon>
    </lineage>
</organism>
<accession>A0A0A8ZEH2</accession>
<dbReference type="EMBL" id="GBRH01264613">
    <property type="protein sequence ID" value="JAD33282.1"/>
    <property type="molecule type" value="Transcribed_RNA"/>
</dbReference>